<accession>A0A6J1WUH8</accession>
<evidence type="ECO:0000256" key="1">
    <source>
        <dbReference type="SAM" id="SignalP"/>
    </source>
</evidence>
<keyword evidence="3" id="KW-1185">Reference proteome</keyword>
<organism evidence="3 4">
    <name type="scientific">Galleria mellonella</name>
    <name type="common">Greater wax moth</name>
    <dbReference type="NCBI Taxonomy" id="7137"/>
    <lineage>
        <taxon>Eukaryota</taxon>
        <taxon>Metazoa</taxon>
        <taxon>Ecdysozoa</taxon>
        <taxon>Arthropoda</taxon>
        <taxon>Hexapoda</taxon>
        <taxon>Insecta</taxon>
        <taxon>Pterygota</taxon>
        <taxon>Neoptera</taxon>
        <taxon>Endopterygota</taxon>
        <taxon>Lepidoptera</taxon>
        <taxon>Glossata</taxon>
        <taxon>Ditrysia</taxon>
        <taxon>Pyraloidea</taxon>
        <taxon>Pyralidae</taxon>
        <taxon>Galleriinae</taxon>
        <taxon>Galleria</taxon>
    </lineage>
</organism>
<dbReference type="KEGG" id="gmw:113518841"/>
<dbReference type="GeneID" id="113518841"/>
<dbReference type="RefSeq" id="XP_052748574.1">
    <property type="nucleotide sequence ID" value="XM_052892614.1"/>
</dbReference>
<dbReference type="FunCoup" id="A0A6J1WUH8">
    <property type="interactions" value="14"/>
</dbReference>
<evidence type="ECO:0000313" key="3">
    <source>
        <dbReference type="Proteomes" id="UP001652740"/>
    </source>
</evidence>
<gene>
    <name evidence="4 5" type="primary">LOC113518841</name>
</gene>
<evidence type="ECO:0000313" key="5">
    <source>
        <dbReference type="RefSeq" id="XP_052748574.1"/>
    </source>
</evidence>
<dbReference type="GO" id="GO:0012505">
    <property type="term" value="C:endomembrane system"/>
    <property type="evidence" value="ECO:0007669"/>
    <property type="project" value="UniProtKB-ARBA"/>
</dbReference>
<keyword evidence="1" id="KW-0732">Signal</keyword>
<protein>
    <submittedName>
        <fullName evidence="4 5">Protein CREG1</fullName>
    </submittedName>
</protein>
<reference evidence="4 5" key="1">
    <citation type="submission" date="2025-05" db="UniProtKB">
        <authorList>
            <consortium name="RefSeq"/>
        </authorList>
    </citation>
    <scope>IDENTIFICATION</scope>
    <source>
        <tissue evidence="4 5">Whole larvae</tissue>
    </source>
</reference>
<feature type="signal peptide" evidence="1">
    <location>
        <begin position="1"/>
        <end position="19"/>
    </location>
</feature>
<feature type="domain" description="CREG-like beta-barrel" evidence="2">
    <location>
        <begin position="60"/>
        <end position="222"/>
    </location>
</feature>
<dbReference type="GO" id="GO:0005737">
    <property type="term" value="C:cytoplasm"/>
    <property type="evidence" value="ECO:0007669"/>
    <property type="project" value="UniProtKB-ARBA"/>
</dbReference>
<evidence type="ECO:0000259" key="2">
    <source>
        <dbReference type="Pfam" id="PF13883"/>
    </source>
</evidence>
<dbReference type="SUPFAM" id="SSF50475">
    <property type="entry name" value="FMN-binding split barrel"/>
    <property type="match status" value="1"/>
</dbReference>
<dbReference type="GO" id="GO:0005615">
    <property type="term" value="C:extracellular space"/>
    <property type="evidence" value="ECO:0007669"/>
    <property type="project" value="TreeGrafter"/>
</dbReference>
<dbReference type="Pfam" id="PF13883">
    <property type="entry name" value="CREG_beta-barrel"/>
    <property type="match status" value="1"/>
</dbReference>
<dbReference type="Proteomes" id="UP001652740">
    <property type="component" value="Unplaced"/>
</dbReference>
<dbReference type="PANTHER" id="PTHR13343">
    <property type="entry name" value="CREG1 PROTEIN"/>
    <property type="match status" value="1"/>
</dbReference>
<evidence type="ECO:0000313" key="4">
    <source>
        <dbReference type="RefSeq" id="XP_026759647.2"/>
    </source>
</evidence>
<dbReference type="InterPro" id="IPR012349">
    <property type="entry name" value="Split_barrel_FMN-bd"/>
</dbReference>
<dbReference type="AlphaFoldDB" id="A0A6J1WUH8"/>
<dbReference type="RefSeq" id="XP_026759647.2">
    <property type="nucleotide sequence ID" value="XM_026903846.2"/>
</dbReference>
<dbReference type="InterPro" id="IPR055343">
    <property type="entry name" value="CREG_beta-barrel"/>
</dbReference>
<dbReference type="InParanoid" id="A0A6J1WUH8"/>
<feature type="chain" id="PRO_5045019366" evidence="1">
    <location>
        <begin position="20"/>
        <end position="244"/>
    </location>
</feature>
<dbReference type="PANTHER" id="PTHR13343:SF17">
    <property type="entry name" value="CELLULAR REPRESSOR OF E1A-STIMULATED GENES, ISOFORM A"/>
    <property type="match status" value="1"/>
</dbReference>
<proteinExistence type="predicted"/>
<dbReference type="Gene3D" id="2.30.110.10">
    <property type="entry name" value="Electron Transport, Fmn-binding Protein, Chain A"/>
    <property type="match status" value="1"/>
</dbReference>
<name>A0A6J1WUH8_GALME</name>
<sequence length="244" mass="28041">MKAILTIFVLCLLSLHIEGKWSPDFDESRNEYRNYRDAANEVSTRRPNYNIVDPPDHTKLIPMARYVLHNTDWASIATISTLPAIQGFPFSNIKSIVDGSLANSTGVPYFYMSPLDFTARDLSRNSRATVLVSLEQTDYCIKEKIDAEDPRCTRLILTGKMKKVREGTPEYIFSKAALFERHPAMANFPVDHNWFIAKLKIAQIAMIDWFGGAKYIPVKDYLAYNYTGTEMIQRYNELYRKTDS</sequence>